<dbReference type="InterPro" id="IPR036874">
    <property type="entry name" value="Carbonic_anhydrase_sf"/>
</dbReference>
<dbReference type="SMART" id="SM00947">
    <property type="entry name" value="Pro_CA"/>
    <property type="match status" value="1"/>
</dbReference>
<dbReference type="EC" id="4.2.1.1" evidence="2"/>
<comment type="catalytic activity">
    <reaction evidence="5">
        <text>hydrogencarbonate + H(+) = CO2 + H2O</text>
        <dbReference type="Rhea" id="RHEA:10748"/>
        <dbReference type="ChEBI" id="CHEBI:15377"/>
        <dbReference type="ChEBI" id="CHEBI:15378"/>
        <dbReference type="ChEBI" id="CHEBI:16526"/>
        <dbReference type="ChEBI" id="CHEBI:17544"/>
        <dbReference type="EC" id="4.2.1.1"/>
    </reaction>
</comment>
<dbReference type="InterPro" id="IPR015892">
    <property type="entry name" value="Carbonic_anhydrase_CS"/>
</dbReference>
<evidence type="ECO:0000256" key="4">
    <source>
        <dbReference type="ARBA" id="ARBA00023239"/>
    </source>
</evidence>
<evidence type="ECO:0000256" key="3">
    <source>
        <dbReference type="ARBA" id="ARBA00022833"/>
    </source>
</evidence>
<name>A0ABW9BDY1_9BURK</name>
<accession>A0ABW9BDY1</accession>
<keyword evidence="3" id="KW-0862">Zinc</keyword>
<evidence type="ECO:0000256" key="1">
    <source>
        <dbReference type="ARBA" id="ARBA00006217"/>
    </source>
</evidence>
<proteinExistence type="inferred from homology"/>
<dbReference type="Proteomes" id="UP001629274">
    <property type="component" value="Unassembled WGS sequence"/>
</dbReference>
<comment type="similarity">
    <text evidence="1">Belongs to the beta-class carbonic anhydrase family.</text>
</comment>
<organism evidence="7 8">
    <name type="scientific">Paraburkholderia phytofirmans</name>
    <dbReference type="NCBI Taxonomy" id="261302"/>
    <lineage>
        <taxon>Bacteria</taxon>
        <taxon>Pseudomonadati</taxon>
        <taxon>Pseudomonadota</taxon>
        <taxon>Betaproteobacteria</taxon>
        <taxon>Burkholderiales</taxon>
        <taxon>Burkholderiaceae</taxon>
        <taxon>Paraburkholderia</taxon>
    </lineage>
</organism>
<dbReference type="PROSITE" id="PS00704">
    <property type="entry name" value="PROK_CO2_ANHYDRASE_1"/>
    <property type="match status" value="1"/>
</dbReference>
<keyword evidence="6" id="KW-0732">Signal</keyword>
<dbReference type="Pfam" id="PF00484">
    <property type="entry name" value="Pro_CA"/>
    <property type="match status" value="1"/>
</dbReference>
<evidence type="ECO:0000256" key="6">
    <source>
        <dbReference type="SAM" id="SignalP"/>
    </source>
</evidence>
<dbReference type="InterPro" id="IPR001765">
    <property type="entry name" value="Carbonic_anhydrase"/>
</dbReference>
<gene>
    <name evidence="7" type="ORF">PQR03_05755</name>
</gene>
<keyword evidence="8" id="KW-1185">Reference proteome</keyword>
<reference evidence="7 8" key="1">
    <citation type="journal article" date="2024" name="Chem. Sci.">
        <title>Discovery of megapolipeptins by genome mining of a Burkholderiales bacteria collection.</title>
        <authorList>
            <person name="Paulo B.S."/>
            <person name="Recchia M.J.J."/>
            <person name="Lee S."/>
            <person name="Fergusson C.H."/>
            <person name="Romanowski S.B."/>
            <person name="Hernandez A."/>
            <person name="Krull N."/>
            <person name="Liu D.Y."/>
            <person name="Cavanagh H."/>
            <person name="Bos A."/>
            <person name="Gray C.A."/>
            <person name="Murphy B.T."/>
            <person name="Linington R.G."/>
            <person name="Eustaquio A.S."/>
        </authorList>
    </citation>
    <scope>NUCLEOTIDE SEQUENCE [LARGE SCALE GENOMIC DNA]</scope>
    <source>
        <strain evidence="7 8">RL17-351-BIE-A</strain>
    </source>
</reference>
<sequence>MCGRHLSSPMRRNLLLAGASSITLAGLSQRVAVAAEPASANGPNSIPPSEALERLMQGNARYAANNPSNKDYSAGRAARVSAQYPIAAIVGCADSRVAPELAFDQGPGDLFVVRVAGNFVNDDILASLEYGVEFLGVPLIMVLGHTQCGAVTATVKALKDGARLPGHLPELVRAIKPAMQMAKVAKVAKGDPGEDLVAQTTIENVRLNANRLIVSRPLIGPYVKSGKVKIVGGIYDLATGKVTLL</sequence>
<evidence type="ECO:0000313" key="7">
    <source>
        <dbReference type="EMBL" id="MFM0237628.1"/>
    </source>
</evidence>
<evidence type="ECO:0000256" key="5">
    <source>
        <dbReference type="ARBA" id="ARBA00048348"/>
    </source>
</evidence>
<dbReference type="PANTHER" id="PTHR11002">
    <property type="entry name" value="CARBONIC ANHYDRASE"/>
    <property type="match status" value="1"/>
</dbReference>
<evidence type="ECO:0000313" key="8">
    <source>
        <dbReference type="Proteomes" id="UP001629274"/>
    </source>
</evidence>
<dbReference type="Gene3D" id="3.40.1050.10">
    <property type="entry name" value="Carbonic anhydrase"/>
    <property type="match status" value="1"/>
</dbReference>
<dbReference type="CDD" id="cd03378">
    <property type="entry name" value="beta_CA_cladeC"/>
    <property type="match status" value="1"/>
</dbReference>
<dbReference type="SUPFAM" id="SSF53056">
    <property type="entry name" value="beta-carbonic anhydrase, cab"/>
    <property type="match status" value="1"/>
</dbReference>
<dbReference type="RefSeq" id="WP_408257466.1">
    <property type="nucleotide sequence ID" value="NZ_JAQQCK010000001.1"/>
</dbReference>
<dbReference type="EMBL" id="JAQQDR010000002">
    <property type="protein sequence ID" value="MFM0237628.1"/>
    <property type="molecule type" value="Genomic_DNA"/>
</dbReference>
<dbReference type="PANTHER" id="PTHR11002:SF79">
    <property type="entry name" value="CARBONIC ANHYDRASE 2"/>
    <property type="match status" value="1"/>
</dbReference>
<evidence type="ECO:0000256" key="2">
    <source>
        <dbReference type="ARBA" id="ARBA00012925"/>
    </source>
</evidence>
<protein>
    <recommendedName>
        <fullName evidence="2">carbonic anhydrase</fullName>
        <ecNumber evidence="2">4.2.1.1</ecNumber>
    </recommendedName>
</protein>
<feature type="chain" id="PRO_5045853148" description="carbonic anhydrase" evidence="6">
    <location>
        <begin position="35"/>
        <end position="245"/>
    </location>
</feature>
<keyword evidence="4" id="KW-0456">Lyase</keyword>
<comment type="caution">
    <text evidence="7">The sequence shown here is derived from an EMBL/GenBank/DDBJ whole genome shotgun (WGS) entry which is preliminary data.</text>
</comment>
<feature type="signal peptide" evidence="6">
    <location>
        <begin position="1"/>
        <end position="34"/>
    </location>
</feature>